<dbReference type="Proteomes" id="UP000594014">
    <property type="component" value="Chromosome"/>
</dbReference>
<sequence>MKWFYDLKVATKLIIGFTILAVIAGIVGAVGVINIHKVSNLSAEMYETHTASLPPLSEISRAYLRQRVVLRNLYIEKDPGKRQEYVSEFELQKTNVFNAADSFQSSIKSDAVRENYNTLMQSLEDFEDLGAETINMIELGRMDEAYNLLSGTRGSEIANTVQQQTDKLMEMKTSQAKESADYNKASANKASVTMITVIAVSIAIAIGLGIVISRIIAVPVKKIVVAAEQIADGDLNVEIDYHSKCEIGALAAAFKKMSDNLNEVMTGINTASEQVAVGSKQVSDSSVALSQGATEQASSIEELTASLEEISSQTKLNAQNANQANELAESAKSSAVMGNDQMKDMLVAMEEINFSSGNISKIIKVIDDIAAQTNILALNAAVEAARAGQQGKGFAVVAEEVRTLAARSAGAAKETTALIEGSIQKVEGGTKIAKETAAALGEIVGGIEKVANLVNEIAVASNEQATGIGQINQGIMQVSEVVQTNSATSEESAAASEELSGQASLLREMVGKFKLRKVRASYGKLDDLSPEVMKFIESMSGRMKGGMLTDVGEPSDEKMKKPAKEKGIILSDLEFGKY</sequence>
<organism evidence="1 2">
    <name type="scientific">Anoxybacterium hadale</name>
    <dbReference type="NCBI Taxonomy" id="3408580"/>
    <lineage>
        <taxon>Bacteria</taxon>
        <taxon>Bacillati</taxon>
        <taxon>Bacillota</taxon>
        <taxon>Clostridia</taxon>
        <taxon>Peptostreptococcales</taxon>
        <taxon>Anaerovoracaceae</taxon>
        <taxon>Anoxybacterium</taxon>
    </lineage>
</organism>
<keyword evidence="2" id="KW-1185">Reference proteome</keyword>
<dbReference type="EMBL" id="CP042469">
    <property type="protein sequence ID" value="QOX65791.1"/>
    <property type="molecule type" value="Genomic_DNA"/>
</dbReference>
<gene>
    <name evidence="1" type="ORF">FRZ06_01230</name>
</gene>
<evidence type="ECO:0000313" key="1">
    <source>
        <dbReference type="EMBL" id="QOX65791.1"/>
    </source>
</evidence>
<accession>A0ACD1AI34</accession>
<proteinExistence type="predicted"/>
<reference evidence="1" key="1">
    <citation type="submission" date="2019-08" db="EMBL/GenBank/DDBJ databases">
        <title>Genome sequence of Clostridiales bacterium MT110.</title>
        <authorList>
            <person name="Cao J."/>
        </authorList>
    </citation>
    <scope>NUCLEOTIDE SEQUENCE</scope>
    <source>
        <strain evidence="1">MT110</strain>
    </source>
</reference>
<name>A0ACD1AI34_9FIRM</name>
<evidence type="ECO:0000313" key="2">
    <source>
        <dbReference type="Proteomes" id="UP000594014"/>
    </source>
</evidence>
<protein>
    <submittedName>
        <fullName evidence="1">HAMP domain-containing protein</fullName>
    </submittedName>
</protein>